<comment type="similarity">
    <text evidence="1">Belongs to the glycosyl hydrolase 13 family.</text>
</comment>
<dbReference type="SUPFAM" id="SSF51445">
    <property type="entry name" value="(Trans)glycosidases"/>
    <property type="match status" value="1"/>
</dbReference>
<dbReference type="Gene3D" id="2.60.40.10">
    <property type="entry name" value="Immunoglobulins"/>
    <property type="match status" value="1"/>
</dbReference>
<dbReference type="RefSeq" id="WP_039405001.1">
    <property type="nucleotide sequence ID" value="NZ_CP094242.1"/>
</dbReference>
<accession>A0A0C1EUY9</accession>
<evidence type="ECO:0000313" key="6">
    <source>
        <dbReference type="EMBL" id="UNV88384.1"/>
    </source>
</evidence>
<dbReference type="Pfam" id="PF18390">
    <property type="entry name" value="GlgX_C"/>
    <property type="match status" value="1"/>
</dbReference>
<dbReference type="InterPro" id="IPR013780">
    <property type="entry name" value="Glyco_hydro_b"/>
</dbReference>
<dbReference type="InterPro" id="IPR017853">
    <property type="entry name" value="GH"/>
</dbReference>
<dbReference type="GO" id="GO:0004135">
    <property type="term" value="F:amylo-alpha-1,6-glucosidase activity"/>
    <property type="evidence" value="ECO:0007669"/>
    <property type="project" value="InterPro"/>
</dbReference>
<dbReference type="EMBL" id="JUFZ01000012">
    <property type="protein sequence ID" value="KIC12998.1"/>
    <property type="molecule type" value="Genomic_DNA"/>
</dbReference>
<dbReference type="InterPro" id="IPR013783">
    <property type="entry name" value="Ig-like_fold"/>
</dbReference>
<dbReference type="NCBIfam" id="TIGR02100">
    <property type="entry name" value="glgX_debranch"/>
    <property type="match status" value="1"/>
</dbReference>
<dbReference type="Proteomes" id="UP000829504">
    <property type="component" value="Chromosome"/>
</dbReference>
<dbReference type="InterPro" id="IPR040784">
    <property type="entry name" value="GlgX_C"/>
</dbReference>
<evidence type="ECO:0000259" key="4">
    <source>
        <dbReference type="SMART" id="SM00642"/>
    </source>
</evidence>
<dbReference type="Proteomes" id="UP000031390">
    <property type="component" value="Unassembled WGS sequence"/>
</dbReference>
<evidence type="ECO:0000256" key="2">
    <source>
        <dbReference type="ARBA" id="ARBA00022801"/>
    </source>
</evidence>
<dbReference type="InterPro" id="IPR044505">
    <property type="entry name" value="GlgX_Isoamylase_N_E_set"/>
</dbReference>
<keyword evidence="3" id="KW-0326">Glycosidase</keyword>
<organism evidence="5 7">
    <name type="scientific">Morococcus cerebrosus</name>
    <dbReference type="NCBI Taxonomy" id="1056807"/>
    <lineage>
        <taxon>Bacteria</taxon>
        <taxon>Pseudomonadati</taxon>
        <taxon>Pseudomonadota</taxon>
        <taxon>Betaproteobacteria</taxon>
        <taxon>Neisseriales</taxon>
        <taxon>Neisseriaceae</taxon>
        <taxon>Morococcus</taxon>
    </lineage>
</organism>
<dbReference type="InterPro" id="IPR004193">
    <property type="entry name" value="Glyco_hydro_13_N"/>
</dbReference>
<gene>
    <name evidence="6" type="primary">glgX</name>
    <name evidence="5" type="ORF">MCC93_02820</name>
    <name evidence="6" type="ORF">MON37_05565</name>
</gene>
<protein>
    <submittedName>
        <fullName evidence="5">Glycogen debranching enzyme GlgX</fullName>
    </submittedName>
    <submittedName>
        <fullName evidence="6">Glycogen debranching protein GlgX</fullName>
    </submittedName>
</protein>
<keyword evidence="8" id="KW-1185">Reference proteome</keyword>
<dbReference type="GO" id="GO:0005980">
    <property type="term" value="P:glycogen catabolic process"/>
    <property type="evidence" value="ECO:0007669"/>
    <property type="project" value="InterPro"/>
</dbReference>
<dbReference type="SUPFAM" id="SSF81296">
    <property type="entry name" value="E set domains"/>
    <property type="match status" value="1"/>
</dbReference>
<dbReference type="InterPro" id="IPR011837">
    <property type="entry name" value="Glycogen_debranch_GlgX"/>
</dbReference>
<name>A0A0C1EUY9_9NEIS</name>
<reference evidence="5 7" key="1">
    <citation type="submission" date="2014-12" db="EMBL/GenBank/DDBJ databases">
        <title>Genome sequence of Morococcus cerebrosus.</title>
        <authorList>
            <person name="Shin S.-K."/>
            <person name="Yi H."/>
        </authorList>
    </citation>
    <scope>NUCLEOTIDE SEQUENCE [LARGE SCALE GENOMIC DNA]</scope>
    <source>
        <strain evidence="5 7">CIP 81.93</strain>
    </source>
</reference>
<dbReference type="CDD" id="cd02856">
    <property type="entry name" value="E_set_GDE_Isoamylase_N"/>
    <property type="match status" value="1"/>
</dbReference>
<evidence type="ECO:0000256" key="3">
    <source>
        <dbReference type="ARBA" id="ARBA00023295"/>
    </source>
</evidence>
<keyword evidence="2" id="KW-0378">Hydrolase</keyword>
<sequence length="666" mass="75706">MKTKTWRIEEGAPYPMGVSLTEEGANFALFSIHAEKVELCLFDKGGETRLEMPSRRGSVFYGFVPEVGAGQRYGFRVYGRADAPGGSCFNPNKLLIDPYSKKIDGKPSYRDEEEMAWFRPEDGRDNAAVAPKSVVVGDDDFDWGDDCSPNHPWGRTVVYEAHVKGFTKQFPDLEHAGTYQALTDLRVIDYLKTLGVTAVELLPVHQHLDEYHLQKMGLSNYWGYNTYSHFAVEPSYAADAECAAEELKQAVKALHQAGLEVILDVVYNHTAEQDEKGPMLCQRGIDNALWYWLKPDGSYENWSGCGNTLNIVRRDVTRWAADSLRYWAEAFHVDGFRFDLGTVLGREPDFQAYGRFFQVVYQDPVLACCKLIVEAWDIGEGGYHLGNFPQPFAEWNGRFRDDMRAFWVWESGNLGAFAERLAGSSDIFNHSGRHPSASINFITAHDGFTLRDLVSYNEKHNHANGEDNRDGHNENISYNHGIEGETEDAAILEDRSYTVKALLASLFLANGTPMLLAGDEFGNSQQGNNNSYCQDNPITWLDWQQADEALQGYTRDLIRLRQEIKLLGDDVWWKQERVRWLNIQGEPMSELCWHNRSAKAMQIVLDDEWLLLINAKRSQQIFNLPQGSWQISCVPSEKFNYNADGKLTVEHMGIWILQRKNTSPNI</sequence>
<dbReference type="Gene3D" id="3.20.20.80">
    <property type="entry name" value="Glycosidases"/>
    <property type="match status" value="1"/>
</dbReference>
<dbReference type="InterPro" id="IPR006047">
    <property type="entry name" value="GH13_cat_dom"/>
</dbReference>
<dbReference type="Gene3D" id="2.60.40.1180">
    <property type="entry name" value="Golgi alpha-mannosidase II"/>
    <property type="match status" value="1"/>
</dbReference>
<feature type="domain" description="Glycosyl hydrolase family 13 catalytic" evidence="4">
    <location>
        <begin position="160"/>
        <end position="561"/>
    </location>
</feature>
<dbReference type="SMART" id="SM00642">
    <property type="entry name" value="Aamy"/>
    <property type="match status" value="1"/>
</dbReference>
<dbReference type="PANTHER" id="PTHR43002">
    <property type="entry name" value="GLYCOGEN DEBRANCHING ENZYME"/>
    <property type="match status" value="1"/>
</dbReference>
<dbReference type="Pfam" id="PF00128">
    <property type="entry name" value="Alpha-amylase"/>
    <property type="match status" value="1"/>
</dbReference>
<dbReference type="InterPro" id="IPR014756">
    <property type="entry name" value="Ig_E-set"/>
</dbReference>
<evidence type="ECO:0000256" key="1">
    <source>
        <dbReference type="ARBA" id="ARBA00008061"/>
    </source>
</evidence>
<dbReference type="SUPFAM" id="SSF51011">
    <property type="entry name" value="Glycosyl hydrolase domain"/>
    <property type="match status" value="1"/>
</dbReference>
<dbReference type="PATRIC" id="fig|1056807.3.peg.271"/>
<evidence type="ECO:0000313" key="5">
    <source>
        <dbReference type="EMBL" id="KIC12998.1"/>
    </source>
</evidence>
<proteinExistence type="inferred from homology"/>
<reference evidence="6 8" key="2">
    <citation type="submission" date="2022-03" db="EMBL/GenBank/DDBJ databases">
        <title>Genome sequencing of Morococcus cerebrosus.</title>
        <authorList>
            <person name="Baek M.-G."/>
            <person name="Yi H."/>
        </authorList>
    </citation>
    <scope>NUCLEOTIDE SEQUENCE [LARGE SCALE GENOMIC DNA]</scope>
    <source>
        <strain evidence="6 8">CIP 81.93</strain>
    </source>
</reference>
<dbReference type="AlphaFoldDB" id="A0A0C1EUY9"/>
<dbReference type="CDD" id="cd11326">
    <property type="entry name" value="AmyAc_Glg_debranch"/>
    <property type="match status" value="1"/>
</dbReference>
<dbReference type="EMBL" id="CP094242">
    <property type="protein sequence ID" value="UNV88384.1"/>
    <property type="molecule type" value="Genomic_DNA"/>
</dbReference>
<evidence type="ECO:0000313" key="8">
    <source>
        <dbReference type="Proteomes" id="UP000829504"/>
    </source>
</evidence>
<dbReference type="Pfam" id="PF02922">
    <property type="entry name" value="CBM_48"/>
    <property type="match status" value="1"/>
</dbReference>
<evidence type="ECO:0000313" key="7">
    <source>
        <dbReference type="Proteomes" id="UP000031390"/>
    </source>
</evidence>